<name>A0A918IK48_9ACTN</name>
<accession>A0A918IK48</accession>
<proteinExistence type="predicted"/>
<protein>
    <submittedName>
        <fullName evidence="2">Uncharacterized protein</fullName>
    </submittedName>
</protein>
<reference evidence="2" key="1">
    <citation type="journal article" date="2014" name="Int. J. Syst. Evol. Microbiol.">
        <title>Complete genome sequence of Corynebacterium casei LMG S-19264T (=DSM 44701T), isolated from a smear-ripened cheese.</title>
        <authorList>
            <consortium name="US DOE Joint Genome Institute (JGI-PGF)"/>
            <person name="Walter F."/>
            <person name="Albersmeier A."/>
            <person name="Kalinowski J."/>
            <person name="Ruckert C."/>
        </authorList>
    </citation>
    <scope>NUCLEOTIDE SEQUENCE</scope>
    <source>
        <strain evidence="2">JCM 4369</strain>
    </source>
</reference>
<evidence type="ECO:0000256" key="1">
    <source>
        <dbReference type="SAM" id="MobiDB-lite"/>
    </source>
</evidence>
<feature type="region of interest" description="Disordered" evidence="1">
    <location>
        <begin position="70"/>
        <end position="108"/>
    </location>
</feature>
<feature type="compositionally biased region" description="Polar residues" evidence="1">
    <location>
        <begin position="76"/>
        <end position="97"/>
    </location>
</feature>
<dbReference type="AlphaFoldDB" id="A0A918IK48"/>
<evidence type="ECO:0000313" key="2">
    <source>
        <dbReference type="EMBL" id="GGV28665.1"/>
    </source>
</evidence>
<reference evidence="2" key="2">
    <citation type="submission" date="2020-09" db="EMBL/GenBank/DDBJ databases">
        <authorList>
            <person name="Sun Q."/>
            <person name="Ohkuma M."/>
        </authorList>
    </citation>
    <scope>NUCLEOTIDE SEQUENCE</scope>
    <source>
        <strain evidence="2">JCM 4369</strain>
    </source>
</reference>
<dbReference type="EMBL" id="BMTD01000034">
    <property type="protein sequence ID" value="GGV28665.1"/>
    <property type="molecule type" value="Genomic_DNA"/>
</dbReference>
<dbReference type="Proteomes" id="UP000618795">
    <property type="component" value="Unassembled WGS sequence"/>
</dbReference>
<organism evidence="2 3">
    <name type="scientific">Streptomyces filipinensis</name>
    <dbReference type="NCBI Taxonomy" id="66887"/>
    <lineage>
        <taxon>Bacteria</taxon>
        <taxon>Bacillati</taxon>
        <taxon>Actinomycetota</taxon>
        <taxon>Actinomycetes</taxon>
        <taxon>Kitasatosporales</taxon>
        <taxon>Streptomycetaceae</taxon>
        <taxon>Streptomyces</taxon>
    </lineage>
</organism>
<gene>
    <name evidence="2" type="ORF">GCM10010260_81470</name>
</gene>
<evidence type="ECO:0000313" key="3">
    <source>
        <dbReference type="Proteomes" id="UP000618795"/>
    </source>
</evidence>
<sequence>MNLRTTLSRLGRGIAAGAEMTLLTSVTASSVHTAQPVNASTAGATQFVNAASLPADQLRDLNHPVPYTEYARSHESSTTSLKAAGQQPDTATETCASSAPGKQHGPRR</sequence>
<comment type="caution">
    <text evidence="2">The sequence shown here is derived from an EMBL/GenBank/DDBJ whole genome shotgun (WGS) entry which is preliminary data.</text>
</comment>
<keyword evidence="3" id="KW-1185">Reference proteome</keyword>
<dbReference type="RefSeq" id="WP_191878483.1">
    <property type="nucleotide sequence ID" value="NZ_BMTD01000034.1"/>
</dbReference>